<reference evidence="6" key="1">
    <citation type="submission" date="2010-02" db="EMBL/GenBank/DDBJ databases">
        <title>Sequencing and annotation of the Blastocystis hominis genome.</title>
        <authorList>
            <person name="Wincker P."/>
        </authorList>
    </citation>
    <scope>NUCLEOTIDE SEQUENCE</scope>
    <source>
        <strain evidence="6">Singapore isolate B</strain>
    </source>
</reference>
<evidence type="ECO:0000256" key="2">
    <source>
        <dbReference type="ARBA" id="ARBA00013064"/>
    </source>
</evidence>
<dbReference type="Proteomes" id="UP000008312">
    <property type="component" value="Unassembled WGS sequence"/>
</dbReference>
<gene>
    <name evidence="6" type="ORF">GSBLH_T00001102001</name>
</gene>
<dbReference type="Pfam" id="PF03162">
    <property type="entry name" value="Y_phosphatase2"/>
    <property type="match status" value="1"/>
</dbReference>
<organism evidence="6">
    <name type="scientific">Blastocystis hominis</name>
    <dbReference type="NCBI Taxonomy" id="12968"/>
    <lineage>
        <taxon>Eukaryota</taxon>
        <taxon>Sar</taxon>
        <taxon>Stramenopiles</taxon>
        <taxon>Bigyra</taxon>
        <taxon>Opalozoa</taxon>
        <taxon>Opalinata</taxon>
        <taxon>Blastocystidae</taxon>
        <taxon>Blastocystis</taxon>
    </lineage>
</organism>
<dbReference type="EMBL" id="FN668639">
    <property type="protein sequence ID" value="CBK20848.2"/>
    <property type="molecule type" value="Genomic_DNA"/>
</dbReference>
<accession>D8LX53</accession>
<dbReference type="GeneID" id="24918381"/>
<dbReference type="FunFam" id="3.90.190.10:FF:000035">
    <property type="entry name" value="Tyrosine phosphatase, putative"/>
    <property type="match status" value="1"/>
</dbReference>
<dbReference type="OMA" id="HYPCYIH"/>
<proteinExistence type="predicted"/>
<dbReference type="AlphaFoldDB" id="D8LX53"/>
<comment type="subcellular location">
    <subcellularLocation>
        <location evidence="1">Cytoplasm</location>
    </subcellularLocation>
</comment>
<evidence type="ECO:0000313" key="6">
    <source>
        <dbReference type="EMBL" id="CBK20848.2"/>
    </source>
</evidence>
<evidence type="ECO:0000256" key="1">
    <source>
        <dbReference type="ARBA" id="ARBA00004496"/>
    </source>
</evidence>
<keyword evidence="4" id="KW-0378">Hydrolase</keyword>
<name>D8LX53_BLAHO</name>
<keyword evidence="3" id="KW-0963">Cytoplasm</keyword>
<dbReference type="GO" id="GO:0004725">
    <property type="term" value="F:protein tyrosine phosphatase activity"/>
    <property type="evidence" value="ECO:0007669"/>
    <property type="project" value="UniProtKB-EC"/>
</dbReference>
<protein>
    <recommendedName>
        <fullName evidence="2">protein-tyrosine-phosphatase</fullName>
        <ecNumber evidence="2">3.1.3.48</ecNumber>
    </recommendedName>
</protein>
<evidence type="ECO:0000313" key="7">
    <source>
        <dbReference type="Proteomes" id="UP000008312"/>
    </source>
</evidence>
<dbReference type="PANTHER" id="PTHR31126">
    <property type="entry name" value="TYROSINE-PROTEIN PHOSPHATASE"/>
    <property type="match status" value="1"/>
</dbReference>
<sequence>MAKYIPPRNFNMVTDDVYRCITPTDINFPFLERLKLKSVVYLSSIEMSESLKLFFNDCGIKVHNVSKSFGSEINEALVVNALLLIFKPSNLPVMIMSDEKSNITGIVVACLRKKQKWNLSSIYEEYRRYNNQISDLDSEQFIELFDPDLVNSVSDT</sequence>
<dbReference type="SUPFAM" id="SSF52799">
    <property type="entry name" value="(Phosphotyrosine protein) phosphatases II"/>
    <property type="match status" value="1"/>
</dbReference>
<keyword evidence="5" id="KW-0904">Protein phosphatase</keyword>
<dbReference type="GO" id="GO:0005737">
    <property type="term" value="C:cytoplasm"/>
    <property type="evidence" value="ECO:0007669"/>
    <property type="project" value="UniProtKB-SubCell"/>
</dbReference>
<evidence type="ECO:0000256" key="3">
    <source>
        <dbReference type="ARBA" id="ARBA00022490"/>
    </source>
</evidence>
<dbReference type="InParanoid" id="D8LX53"/>
<dbReference type="PANTHER" id="PTHR31126:SF8">
    <property type="entry name" value="TYROSINE-PROTEIN PHOSPHATASE OCA1-RELATED"/>
    <property type="match status" value="1"/>
</dbReference>
<dbReference type="InterPro" id="IPR029021">
    <property type="entry name" value="Prot-tyrosine_phosphatase-like"/>
</dbReference>
<dbReference type="InterPro" id="IPR004861">
    <property type="entry name" value="Siw14-like"/>
</dbReference>
<keyword evidence="7" id="KW-1185">Reference proteome</keyword>
<dbReference type="EC" id="3.1.3.48" evidence="2"/>
<evidence type="ECO:0000256" key="5">
    <source>
        <dbReference type="ARBA" id="ARBA00022912"/>
    </source>
</evidence>
<dbReference type="OrthoDB" id="6375174at2759"/>
<evidence type="ECO:0000256" key="4">
    <source>
        <dbReference type="ARBA" id="ARBA00022801"/>
    </source>
</evidence>
<dbReference type="RefSeq" id="XP_012894896.1">
    <property type="nucleotide sequence ID" value="XM_013039442.1"/>
</dbReference>
<dbReference type="Gene3D" id="3.90.190.10">
    <property type="entry name" value="Protein tyrosine phosphatase superfamily"/>
    <property type="match status" value="1"/>
</dbReference>